<accession>A0ABR1ERA3</accession>
<dbReference type="Proteomes" id="UP001303046">
    <property type="component" value="Unassembled WGS sequence"/>
</dbReference>
<evidence type="ECO:0000313" key="1">
    <source>
        <dbReference type="EMBL" id="KAK6765159.1"/>
    </source>
</evidence>
<organism evidence="1 2">
    <name type="scientific">Necator americanus</name>
    <name type="common">Human hookworm</name>
    <dbReference type="NCBI Taxonomy" id="51031"/>
    <lineage>
        <taxon>Eukaryota</taxon>
        <taxon>Metazoa</taxon>
        <taxon>Ecdysozoa</taxon>
        <taxon>Nematoda</taxon>
        <taxon>Chromadorea</taxon>
        <taxon>Rhabditida</taxon>
        <taxon>Rhabditina</taxon>
        <taxon>Rhabditomorpha</taxon>
        <taxon>Strongyloidea</taxon>
        <taxon>Ancylostomatidae</taxon>
        <taxon>Bunostominae</taxon>
        <taxon>Necator</taxon>
    </lineage>
</organism>
<comment type="caution">
    <text evidence="1">The sequence shown here is derived from an EMBL/GenBank/DDBJ whole genome shotgun (WGS) entry which is preliminary data.</text>
</comment>
<evidence type="ECO:0008006" key="3">
    <source>
        <dbReference type="Google" id="ProtNLM"/>
    </source>
</evidence>
<dbReference type="EMBL" id="JAVFWL010000006">
    <property type="protein sequence ID" value="KAK6765159.1"/>
    <property type="molecule type" value="Genomic_DNA"/>
</dbReference>
<reference evidence="1 2" key="1">
    <citation type="submission" date="2023-08" db="EMBL/GenBank/DDBJ databases">
        <title>A Necator americanus chromosomal reference genome.</title>
        <authorList>
            <person name="Ilik V."/>
            <person name="Petrzelkova K.J."/>
            <person name="Pardy F."/>
            <person name="Fuh T."/>
            <person name="Niatou-Singa F.S."/>
            <person name="Gouil Q."/>
            <person name="Baker L."/>
            <person name="Ritchie M.E."/>
            <person name="Jex A.R."/>
            <person name="Gazzola D."/>
            <person name="Li H."/>
            <person name="Toshio Fujiwara R."/>
            <person name="Zhan B."/>
            <person name="Aroian R.V."/>
            <person name="Pafco B."/>
            <person name="Schwarz E.M."/>
        </authorList>
    </citation>
    <scope>NUCLEOTIDE SEQUENCE [LARGE SCALE GENOMIC DNA]</scope>
    <source>
        <strain evidence="1 2">Aroian</strain>
        <tissue evidence="1">Whole animal</tissue>
    </source>
</reference>
<sequence>MVGYYIICDLMMTGVLITSSISQAERMLAVVVVLALFMRNGWVSEAPRTLNGTNLSECINSVYLGQEMSMKNGSITELRKEKRTAWGVPRIRTRTHWRNHRTSCSILTCLTPPHFLL</sequence>
<keyword evidence="2" id="KW-1185">Reference proteome</keyword>
<gene>
    <name evidence="1" type="primary">Necator_chrX.g25361</name>
    <name evidence="1" type="ORF">RB195_025195</name>
</gene>
<proteinExistence type="predicted"/>
<name>A0ABR1ERA3_NECAM</name>
<evidence type="ECO:0000313" key="2">
    <source>
        <dbReference type="Proteomes" id="UP001303046"/>
    </source>
</evidence>
<protein>
    <recommendedName>
        <fullName evidence="3">Secreted protein</fullName>
    </recommendedName>
</protein>